<evidence type="ECO:0000256" key="3">
    <source>
        <dbReference type="ARBA" id="ARBA00022448"/>
    </source>
</evidence>
<evidence type="ECO:0000256" key="8">
    <source>
        <dbReference type="ARBA" id="ARBA00023065"/>
    </source>
</evidence>
<gene>
    <name evidence="12" type="primary">atpB</name>
    <name evidence="12" type="ORF">CARN3_1195</name>
</gene>
<keyword evidence="6" id="KW-0375">Hydrogen ion transport</keyword>
<comment type="caution">
    <text evidence="12">The sequence shown here is derived from an EMBL/GenBank/DDBJ whole genome shotgun (WGS) entry which is preliminary data.</text>
</comment>
<dbReference type="NCBIfam" id="TIGR01131">
    <property type="entry name" value="ATP_synt_6_or_A"/>
    <property type="match status" value="1"/>
</dbReference>
<evidence type="ECO:0000256" key="10">
    <source>
        <dbReference type="ARBA" id="ARBA00023310"/>
    </source>
</evidence>
<feature type="transmembrane region" description="Helical" evidence="11">
    <location>
        <begin position="178"/>
        <end position="196"/>
    </location>
</feature>
<dbReference type="Pfam" id="PF00119">
    <property type="entry name" value="ATP-synt_A"/>
    <property type="match status" value="1"/>
</dbReference>
<dbReference type="InterPro" id="IPR035908">
    <property type="entry name" value="F0_ATP_A_sf"/>
</dbReference>
<dbReference type="InterPro" id="IPR045082">
    <property type="entry name" value="ATP_syn_F0_a_bact/chloroplast"/>
</dbReference>
<dbReference type="GO" id="GO:0042777">
    <property type="term" value="P:proton motive force-driven plasma membrane ATP synthesis"/>
    <property type="evidence" value="ECO:0007669"/>
    <property type="project" value="TreeGrafter"/>
</dbReference>
<dbReference type="AlphaFoldDB" id="E6PZ37"/>
<dbReference type="GO" id="GO:0045259">
    <property type="term" value="C:proton-transporting ATP synthase complex"/>
    <property type="evidence" value="ECO:0007669"/>
    <property type="project" value="UniProtKB-KW"/>
</dbReference>
<dbReference type="SUPFAM" id="SSF81336">
    <property type="entry name" value="F1F0 ATP synthase subunit A"/>
    <property type="match status" value="1"/>
</dbReference>
<evidence type="ECO:0000256" key="7">
    <source>
        <dbReference type="ARBA" id="ARBA00022989"/>
    </source>
</evidence>
<accession>E6PZ37</accession>
<organism evidence="12">
    <name type="scientific">mine drainage metagenome</name>
    <dbReference type="NCBI Taxonomy" id="410659"/>
    <lineage>
        <taxon>unclassified sequences</taxon>
        <taxon>metagenomes</taxon>
        <taxon>ecological metagenomes</taxon>
    </lineage>
</organism>
<dbReference type="InterPro" id="IPR023011">
    <property type="entry name" value="ATP_synth_F0_asu_AS"/>
</dbReference>
<dbReference type="PROSITE" id="PS00449">
    <property type="entry name" value="ATPASE_A"/>
    <property type="match status" value="1"/>
</dbReference>
<dbReference type="GO" id="GO:0005886">
    <property type="term" value="C:plasma membrane"/>
    <property type="evidence" value="ECO:0007669"/>
    <property type="project" value="TreeGrafter"/>
</dbReference>
<evidence type="ECO:0000256" key="2">
    <source>
        <dbReference type="ARBA" id="ARBA00006810"/>
    </source>
</evidence>
<keyword evidence="7 11" id="KW-1133">Transmembrane helix</keyword>
<dbReference type="CDD" id="cd00310">
    <property type="entry name" value="ATP-synt_Fo_a_6"/>
    <property type="match status" value="1"/>
</dbReference>
<feature type="transmembrane region" description="Helical" evidence="11">
    <location>
        <begin position="90"/>
        <end position="110"/>
    </location>
</feature>
<name>E6PZ37_9ZZZZ</name>
<evidence type="ECO:0000256" key="11">
    <source>
        <dbReference type="SAM" id="Phobius"/>
    </source>
</evidence>
<keyword evidence="5 11" id="KW-0812">Transmembrane</keyword>
<dbReference type="GO" id="GO:0046933">
    <property type="term" value="F:proton-transporting ATP synthase activity, rotational mechanism"/>
    <property type="evidence" value="ECO:0007669"/>
    <property type="project" value="TreeGrafter"/>
</dbReference>
<reference evidence="12" key="1">
    <citation type="submission" date="2009-10" db="EMBL/GenBank/DDBJ databases">
        <title>Diversity of trophic interactions inside an arsenic-rich microbial ecosystem.</title>
        <authorList>
            <person name="Bertin P.N."/>
            <person name="Heinrich-Salmeron A."/>
            <person name="Pelletier E."/>
            <person name="Goulhen-Chollet F."/>
            <person name="Arsene-Ploetze F."/>
            <person name="Gallien S."/>
            <person name="Calteau A."/>
            <person name="Vallenet D."/>
            <person name="Casiot C."/>
            <person name="Chane-Woon-Ming B."/>
            <person name="Giloteaux L."/>
            <person name="Barakat M."/>
            <person name="Bonnefoy V."/>
            <person name="Bruneel O."/>
            <person name="Chandler M."/>
            <person name="Cleiss J."/>
            <person name="Duran R."/>
            <person name="Elbaz-Poulichet F."/>
            <person name="Fonknechten N."/>
            <person name="Lauga B."/>
            <person name="Mornico D."/>
            <person name="Ortet P."/>
            <person name="Schaeffer C."/>
            <person name="Siguier P."/>
            <person name="Alexander Thil Smith A."/>
            <person name="Van Dorsselaer A."/>
            <person name="Weissenbach J."/>
            <person name="Medigue C."/>
            <person name="Le Paslier D."/>
        </authorList>
    </citation>
    <scope>NUCLEOTIDE SEQUENCE</scope>
</reference>
<dbReference type="PANTHER" id="PTHR42823">
    <property type="entry name" value="ATP SYNTHASE SUBUNIT A, CHLOROPLASTIC"/>
    <property type="match status" value="1"/>
</dbReference>
<dbReference type="HAMAP" id="MF_01393">
    <property type="entry name" value="ATP_synth_a_bact"/>
    <property type="match status" value="1"/>
</dbReference>
<dbReference type="PANTHER" id="PTHR42823:SF3">
    <property type="entry name" value="ATP SYNTHASE SUBUNIT A, CHLOROPLASTIC"/>
    <property type="match status" value="1"/>
</dbReference>
<evidence type="ECO:0000256" key="9">
    <source>
        <dbReference type="ARBA" id="ARBA00023136"/>
    </source>
</evidence>
<protein>
    <submittedName>
        <fullName evidence="12">F0 sector of membrane-bound ATP synthase,subunit a</fullName>
        <ecNumber evidence="12">3.6.3.14</ecNumber>
    </submittedName>
</protein>
<keyword evidence="4" id="KW-0138">CF(0)</keyword>
<feature type="transmembrane region" description="Helical" evidence="11">
    <location>
        <begin position="202"/>
        <end position="227"/>
    </location>
</feature>
<evidence type="ECO:0000313" key="12">
    <source>
        <dbReference type="EMBL" id="CBI00196.1"/>
    </source>
</evidence>
<evidence type="ECO:0000256" key="4">
    <source>
        <dbReference type="ARBA" id="ARBA00022547"/>
    </source>
</evidence>
<evidence type="ECO:0000256" key="6">
    <source>
        <dbReference type="ARBA" id="ARBA00022781"/>
    </source>
</evidence>
<evidence type="ECO:0000256" key="5">
    <source>
        <dbReference type="ARBA" id="ARBA00022692"/>
    </source>
</evidence>
<dbReference type="PRINTS" id="PR00123">
    <property type="entry name" value="ATPASEA"/>
</dbReference>
<keyword evidence="10" id="KW-0066">ATP synthesis</keyword>
<keyword evidence="3" id="KW-0813">Transport</keyword>
<dbReference type="InterPro" id="IPR000568">
    <property type="entry name" value="ATP_synth_F0_asu"/>
</dbReference>
<dbReference type="EMBL" id="CABN01000104">
    <property type="protein sequence ID" value="CBI00196.1"/>
    <property type="molecule type" value="Genomic_DNA"/>
</dbReference>
<keyword evidence="8" id="KW-0406">Ion transport</keyword>
<feature type="transmembrane region" description="Helical" evidence="11">
    <location>
        <begin position="116"/>
        <end position="133"/>
    </location>
</feature>
<dbReference type="GO" id="GO:0016787">
    <property type="term" value="F:hydrolase activity"/>
    <property type="evidence" value="ECO:0007669"/>
    <property type="project" value="UniProtKB-KW"/>
</dbReference>
<keyword evidence="12" id="KW-0378">Hydrolase</keyword>
<comment type="subcellular location">
    <subcellularLocation>
        <location evidence="1">Membrane</location>
        <topology evidence="1">Multi-pass membrane protein</topology>
    </subcellularLocation>
</comment>
<sequence>MLNSLFGGAVTSLLHLVGIAPANAAAPINDAYALELLVAGLLVAFFVLVRLTLSVEKPAPAQQMAEMIHEFVGGQAEQIIGHGYQRFQSFVTVIFLFVVICNLLGLIPGIDTPTSFPVVPLGIAVATFVYYHFHGFREQGFVGYLGHFAGPIWWIAPLLFPIEIISHCARVMSLTIRLYANMFASDLVTLVFFSLVPLGIPVIFLGLHAMVSLIQAFVFMLLAMIYLSQAVSHEH</sequence>
<feature type="transmembrane region" description="Helical" evidence="11">
    <location>
        <begin position="34"/>
        <end position="53"/>
    </location>
</feature>
<dbReference type="EC" id="3.6.3.14" evidence="12"/>
<keyword evidence="9 11" id="KW-0472">Membrane</keyword>
<comment type="similarity">
    <text evidence="2">Belongs to the ATPase A chain family.</text>
</comment>
<proteinExistence type="inferred from homology"/>
<evidence type="ECO:0000256" key="1">
    <source>
        <dbReference type="ARBA" id="ARBA00004141"/>
    </source>
</evidence>
<dbReference type="Gene3D" id="1.20.120.220">
    <property type="entry name" value="ATP synthase, F0 complex, subunit A"/>
    <property type="match status" value="1"/>
</dbReference>